<evidence type="ECO:0000313" key="2">
    <source>
        <dbReference type="Proteomes" id="UP000789920"/>
    </source>
</evidence>
<name>A0ACA9SUU7_9GLOM</name>
<gene>
    <name evidence="1" type="ORF">RPERSI_LOCUS34186</name>
</gene>
<evidence type="ECO:0000313" key="1">
    <source>
        <dbReference type="EMBL" id="CAG8846526.1"/>
    </source>
</evidence>
<feature type="non-terminal residue" evidence="1">
    <location>
        <position position="1"/>
    </location>
</feature>
<reference evidence="1" key="1">
    <citation type="submission" date="2021-06" db="EMBL/GenBank/DDBJ databases">
        <authorList>
            <person name="Kallberg Y."/>
            <person name="Tangrot J."/>
            <person name="Rosling A."/>
        </authorList>
    </citation>
    <scope>NUCLEOTIDE SEQUENCE</scope>
    <source>
        <strain evidence="1">MA461A</strain>
    </source>
</reference>
<protein>
    <submittedName>
        <fullName evidence="1">28368_t:CDS:1</fullName>
    </submittedName>
</protein>
<keyword evidence="2" id="KW-1185">Reference proteome</keyword>
<comment type="caution">
    <text evidence="1">The sequence shown here is derived from an EMBL/GenBank/DDBJ whole genome shotgun (WGS) entry which is preliminary data.</text>
</comment>
<dbReference type="EMBL" id="CAJVQC010151679">
    <property type="protein sequence ID" value="CAG8846526.1"/>
    <property type="molecule type" value="Genomic_DNA"/>
</dbReference>
<proteinExistence type="predicted"/>
<organism evidence="1 2">
    <name type="scientific">Racocetra persica</name>
    <dbReference type="NCBI Taxonomy" id="160502"/>
    <lineage>
        <taxon>Eukaryota</taxon>
        <taxon>Fungi</taxon>
        <taxon>Fungi incertae sedis</taxon>
        <taxon>Mucoromycota</taxon>
        <taxon>Glomeromycotina</taxon>
        <taxon>Glomeromycetes</taxon>
        <taxon>Diversisporales</taxon>
        <taxon>Gigasporaceae</taxon>
        <taxon>Racocetra</taxon>
    </lineage>
</organism>
<feature type="non-terminal residue" evidence="1">
    <location>
        <position position="85"/>
    </location>
</feature>
<dbReference type="Proteomes" id="UP000789920">
    <property type="component" value="Unassembled WGS sequence"/>
</dbReference>
<accession>A0ACA9SUU7</accession>
<sequence length="85" mass="9917">NFQPLTVLKRKKWMLVNCYIRKAFIQNERNKVKQRLQNSPPAKQCGTRVIKPTTSYTDYSNNNFKHGTKSDKILTSDSLIIETQT</sequence>